<evidence type="ECO:0000313" key="16">
    <source>
        <dbReference type="RefSeq" id="XP_052754101.1"/>
    </source>
</evidence>
<sequence>MAIKVHKRQRNQKKHTAIFSCLSRTKAAIESTKASITPAYNIYAAFCRETSLHGLRHTVEGSVHWFERIVWFVLTLCAFAGAVYCALSQLTRYNLEPVVVSFQRDYRSFWTTFPAVTACFIERMDPIKAKSAIELFWNVTEESDPDRYQYYYEFIELLSDVSFRTNLQNFWKYQDDETLNDIDLLQLAIHVHPTLLLKIITSDVNTAVHWTPVITEVGLCMTFNSKYSEYQFSLQDVEWIGHDLLKCHYHSGQCFVRIDAMSKTVRFFIHSPFEISTAISNPTGEVSSGEELIIDFKAVEIQAAPSVRHLTPEQRRCRYPDEWISNSIRAYSFGLCQMHCRNRMAMMFCGCRPYFHVKGVLPFGIDVGILGIAAYYLTRLKKPSQNNITSIFGPEPGSKESEESPDKVVRCIAHRGAGFDAPENTLEAFKYCVEHGCNFVELDVRSSKDGKLILLHDPGLERLAGSNISNVRALDWEKIKSINVGARHPNRKHFKEVHLCLLDEALDYLLANKVRVIIDVKGEDKQVINGILKTFLDRPSLYEHAAVTSMNPYVLYQIRKKDPQIVGAMSYRPYCFSAHDYDAESGPNNPRYGDNLPVQAVLRAADALHALSWRWAARWCGVSAVLLHKDIVSPSEVSYWRSLGVRCAGWCVNRPLEKLYWRGVLRAPYLADTLLGEPDVEKKDQDKERERDTCVRAGPIIDKILESERRMSSGQN</sequence>
<keyword evidence="6 13" id="KW-1133">Transmembrane helix</keyword>
<protein>
    <submittedName>
        <fullName evidence="16">Uncharacterized protein LOC113510127</fullName>
    </submittedName>
</protein>
<dbReference type="PROSITE" id="PS50007">
    <property type="entry name" value="PIPLC_X_DOMAIN"/>
    <property type="match status" value="1"/>
</dbReference>
<feature type="domain" description="GP-PDE" evidence="14">
    <location>
        <begin position="409"/>
        <end position="662"/>
    </location>
</feature>
<keyword evidence="4 12" id="KW-0894">Sodium channel</keyword>
<comment type="similarity">
    <text evidence="2 12">Belongs to the amiloride-sensitive sodium channel (TC 1.A.6) family.</text>
</comment>
<evidence type="ECO:0000259" key="14">
    <source>
        <dbReference type="PROSITE" id="PS51704"/>
    </source>
</evidence>
<evidence type="ECO:0000256" key="10">
    <source>
        <dbReference type="ARBA" id="ARBA00023201"/>
    </source>
</evidence>
<proteinExistence type="inferred from homology"/>
<evidence type="ECO:0000256" key="9">
    <source>
        <dbReference type="ARBA" id="ARBA00023136"/>
    </source>
</evidence>
<evidence type="ECO:0000256" key="4">
    <source>
        <dbReference type="ARBA" id="ARBA00022461"/>
    </source>
</evidence>
<dbReference type="InterPro" id="IPR001873">
    <property type="entry name" value="ENaC"/>
</dbReference>
<organism evidence="15 16">
    <name type="scientific">Galleria mellonella</name>
    <name type="common">Greater wax moth</name>
    <dbReference type="NCBI Taxonomy" id="7137"/>
    <lineage>
        <taxon>Eukaryota</taxon>
        <taxon>Metazoa</taxon>
        <taxon>Ecdysozoa</taxon>
        <taxon>Arthropoda</taxon>
        <taxon>Hexapoda</taxon>
        <taxon>Insecta</taxon>
        <taxon>Pterygota</taxon>
        <taxon>Neoptera</taxon>
        <taxon>Endopterygota</taxon>
        <taxon>Lepidoptera</taxon>
        <taxon>Glossata</taxon>
        <taxon>Ditrysia</taxon>
        <taxon>Pyraloidea</taxon>
        <taxon>Pyralidae</taxon>
        <taxon>Galleriinae</taxon>
        <taxon>Galleria</taxon>
    </lineage>
</organism>
<evidence type="ECO:0000256" key="1">
    <source>
        <dbReference type="ARBA" id="ARBA00004141"/>
    </source>
</evidence>
<evidence type="ECO:0000256" key="8">
    <source>
        <dbReference type="ARBA" id="ARBA00023065"/>
    </source>
</evidence>
<keyword evidence="8 12" id="KW-0406">Ion transport</keyword>
<dbReference type="SUPFAM" id="SSF51695">
    <property type="entry name" value="PLC-like phosphodiesterases"/>
    <property type="match status" value="1"/>
</dbReference>
<evidence type="ECO:0000313" key="15">
    <source>
        <dbReference type="Proteomes" id="UP001652740"/>
    </source>
</evidence>
<dbReference type="Pfam" id="PF00858">
    <property type="entry name" value="ASC"/>
    <property type="match status" value="1"/>
</dbReference>
<dbReference type="GeneID" id="113510127"/>
<keyword evidence="5 12" id="KW-0812">Transmembrane</keyword>
<evidence type="ECO:0000256" key="13">
    <source>
        <dbReference type="SAM" id="Phobius"/>
    </source>
</evidence>
<keyword evidence="10 12" id="KW-0739">Sodium transport</keyword>
<dbReference type="Gene3D" id="3.20.20.190">
    <property type="entry name" value="Phosphatidylinositol (PI) phosphodiesterase"/>
    <property type="match status" value="1"/>
</dbReference>
<evidence type="ECO:0000256" key="3">
    <source>
        <dbReference type="ARBA" id="ARBA00022448"/>
    </source>
</evidence>
<accession>A0ABM3MRW6</accession>
<dbReference type="Pfam" id="PF03009">
    <property type="entry name" value="GDPD"/>
    <property type="match status" value="1"/>
</dbReference>
<dbReference type="PROSITE" id="PS51704">
    <property type="entry name" value="GP_PDE"/>
    <property type="match status" value="1"/>
</dbReference>
<keyword evidence="11 12" id="KW-0407">Ion channel</keyword>
<name>A0ABM3MRW6_GALME</name>
<dbReference type="Proteomes" id="UP001652740">
    <property type="component" value="Unplaced"/>
</dbReference>
<keyword evidence="15" id="KW-1185">Reference proteome</keyword>
<evidence type="ECO:0000256" key="2">
    <source>
        <dbReference type="ARBA" id="ARBA00007193"/>
    </source>
</evidence>
<evidence type="ECO:0000256" key="11">
    <source>
        <dbReference type="ARBA" id="ARBA00023303"/>
    </source>
</evidence>
<keyword evidence="7" id="KW-0915">Sodium</keyword>
<evidence type="ECO:0000256" key="6">
    <source>
        <dbReference type="ARBA" id="ARBA00022989"/>
    </source>
</evidence>
<dbReference type="RefSeq" id="XP_052754101.1">
    <property type="nucleotide sequence ID" value="XM_052898141.1"/>
</dbReference>
<gene>
    <name evidence="16" type="primary">LOC113510127</name>
</gene>
<dbReference type="InterPro" id="IPR030395">
    <property type="entry name" value="GP_PDE_dom"/>
</dbReference>
<dbReference type="PANTHER" id="PTHR46320">
    <property type="entry name" value="GLYCEROPHOSPHODIESTER PHOSPHODIESTERASE 1"/>
    <property type="match status" value="1"/>
</dbReference>
<evidence type="ECO:0000256" key="12">
    <source>
        <dbReference type="RuleBase" id="RU000679"/>
    </source>
</evidence>
<keyword evidence="3 12" id="KW-0813">Transport</keyword>
<comment type="subcellular location">
    <subcellularLocation>
        <location evidence="1">Membrane</location>
        <topology evidence="1">Multi-pass membrane protein</topology>
    </subcellularLocation>
</comment>
<keyword evidence="9 13" id="KW-0472">Membrane</keyword>
<feature type="transmembrane region" description="Helical" evidence="13">
    <location>
        <begin position="69"/>
        <end position="87"/>
    </location>
</feature>
<reference evidence="16" key="1">
    <citation type="submission" date="2025-08" db="UniProtKB">
        <authorList>
            <consortium name="RefSeq"/>
        </authorList>
    </citation>
    <scope>IDENTIFICATION</scope>
    <source>
        <tissue evidence="16">Whole larvae</tissue>
    </source>
</reference>
<dbReference type="InterPro" id="IPR017946">
    <property type="entry name" value="PLC-like_Pdiesterase_TIM-brl"/>
</dbReference>
<evidence type="ECO:0000256" key="7">
    <source>
        <dbReference type="ARBA" id="ARBA00023053"/>
    </source>
</evidence>
<evidence type="ECO:0000256" key="5">
    <source>
        <dbReference type="ARBA" id="ARBA00022692"/>
    </source>
</evidence>
<dbReference type="PANTHER" id="PTHR46320:SF1">
    <property type="entry name" value="GLYCEROPHOSPHODIESTER PHOSPHODIESTERASE 1"/>
    <property type="match status" value="1"/>
</dbReference>